<evidence type="ECO:0000256" key="6">
    <source>
        <dbReference type="ARBA" id="ARBA00023222"/>
    </source>
</evidence>
<keyword evidence="4" id="KW-0028">Amino-acid biosynthesis</keyword>
<feature type="domain" description="Prephenate dehydratase" evidence="8">
    <location>
        <begin position="13"/>
        <end position="191"/>
    </location>
</feature>
<dbReference type="InterPro" id="IPR008242">
    <property type="entry name" value="Chor_mutase/pphenate_deHydtase"/>
</dbReference>
<organism evidence="10">
    <name type="scientific">Wollemia nobilis</name>
    <dbReference type="NCBI Taxonomy" id="56998"/>
    <lineage>
        <taxon>Eukaryota</taxon>
        <taxon>Viridiplantae</taxon>
        <taxon>Streptophyta</taxon>
        <taxon>Embryophyta</taxon>
        <taxon>Tracheophyta</taxon>
        <taxon>Spermatophyta</taxon>
        <taxon>Pinopsida</taxon>
        <taxon>Pinidae</taxon>
        <taxon>Conifers II</taxon>
        <taxon>Araucariales</taxon>
        <taxon>Araucariaceae</taxon>
        <taxon>Wollemia</taxon>
    </lineage>
</organism>
<dbReference type="SUPFAM" id="SSF53850">
    <property type="entry name" value="Periplasmic binding protein-like II"/>
    <property type="match status" value="1"/>
</dbReference>
<sequence>MREPEQKARQRLSVAYQGVPGAYSEEAAMAAHPGCQGVPCRAYEAAVDAVERRGADRAIIPIESTLEGTLHPNYDLLLDRRLHIVGEIHYPVQYCLLALPGVGRGEIRRVMSHPLAVSQCRRTLGSLGLASVSKETTDDTAGAAQHVARAGLTDTAAIASARAAEIYGLRVLARGIQDEPCNFARFLILARDPFIPTGDRPYKTSIVVAHDGELGVLFRVLSAFSFRDINLTKLESRPRRIRPLCAVEEGSGVLKPFQYVFYIDVEASIADRRVQNALSELKEFATFLRVLGSYPTDGGARV</sequence>
<dbReference type="InterPro" id="IPR001086">
    <property type="entry name" value="Preph_deHydtase"/>
</dbReference>
<dbReference type="Gene3D" id="3.30.70.260">
    <property type="match status" value="1"/>
</dbReference>
<feature type="domain" description="ACT" evidence="9">
    <location>
        <begin position="205"/>
        <end position="295"/>
    </location>
</feature>
<keyword evidence="5" id="KW-0057">Aromatic amino acid biosynthesis</keyword>
<comment type="pathway">
    <text evidence="2">Amino-acid biosynthesis; L-phenylalanine biosynthesis; phenylpyruvate from prephenate: step 1/1.</text>
</comment>
<dbReference type="FunFam" id="3.40.190.10:FF:000031">
    <property type="entry name" value="Arogenate dehydratase"/>
    <property type="match status" value="1"/>
</dbReference>
<evidence type="ECO:0000313" key="10">
    <source>
        <dbReference type="EMBL" id="JAG86798.1"/>
    </source>
</evidence>
<dbReference type="GO" id="GO:0009570">
    <property type="term" value="C:chloroplast stroma"/>
    <property type="evidence" value="ECO:0007669"/>
    <property type="project" value="UniProtKB-SubCell"/>
</dbReference>
<reference evidence="10" key="1">
    <citation type="submission" date="2015-02" db="EMBL/GenBank/DDBJ databases">
        <title>A transcriptome of Wollemia nobilis - a relic of Gondwana.</title>
        <authorList>
            <person name="Chia J.Y."/>
            <person name="Leong Y.S."/>
            <person name="Abdul Karim S."/>
            <person name="Wan Azmi N."/>
            <person name="Hercus R."/>
            <person name="Croft L."/>
        </authorList>
    </citation>
    <scope>NUCLEOTIDE SEQUENCE</scope>
    <source>
        <strain evidence="10">MaeBrown</strain>
        <tissue evidence="10">Leaf</tissue>
    </source>
</reference>
<dbReference type="InterPro" id="IPR018528">
    <property type="entry name" value="Preph_deHydtase_CS"/>
</dbReference>
<dbReference type="GO" id="GO:0004664">
    <property type="term" value="F:prephenate dehydratase activity"/>
    <property type="evidence" value="ECO:0007669"/>
    <property type="project" value="InterPro"/>
</dbReference>
<dbReference type="PANTHER" id="PTHR21022">
    <property type="entry name" value="PREPHENATE DEHYDRATASE P PROTEIN"/>
    <property type="match status" value="1"/>
</dbReference>
<evidence type="ECO:0000256" key="1">
    <source>
        <dbReference type="ARBA" id="ARBA00004470"/>
    </source>
</evidence>
<dbReference type="InterPro" id="IPR045865">
    <property type="entry name" value="ACT-like_dom_sf"/>
</dbReference>
<dbReference type="Gene3D" id="3.40.190.10">
    <property type="entry name" value="Periplasmic binding protein-like II"/>
    <property type="match status" value="2"/>
</dbReference>
<dbReference type="PROSITE" id="PS00858">
    <property type="entry name" value="PREPHENATE_DEHYDR_2"/>
    <property type="match status" value="1"/>
</dbReference>
<dbReference type="PANTHER" id="PTHR21022:SF17">
    <property type="entry name" value="OS10G0523700 PROTEIN"/>
    <property type="match status" value="1"/>
</dbReference>
<dbReference type="PIRSF" id="PIRSF001500">
    <property type="entry name" value="Chor_mut_pdt_Ppr"/>
    <property type="match status" value="1"/>
</dbReference>
<dbReference type="AlphaFoldDB" id="A0A0C9S6U8"/>
<dbReference type="UniPathway" id="UPA00121">
    <property type="reaction ID" value="UER00344"/>
</dbReference>
<name>A0A0C9S6U8_9CONI</name>
<dbReference type="CDD" id="cd13631">
    <property type="entry name" value="PBP2_Ct-PDT_like"/>
    <property type="match status" value="1"/>
</dbReference>
<comment type="pathway">
    <text evidence="3">Amino-acid biosynthesis; L-phenylalanine biosynthesis; L-phenylalanine from L-arogenate: step 1/1.</text>
</comment>
<evidence type="ECO:0000259" key="9">
    <source>
        <dbReference type="PROSITE" id="PS51671"/>
    </source>
</evidence>
<evidence type="ECO:0000256" key="5">
    <source>
        <dbReference type="ARBA" id="ARBA00023141"/>
    </source>
</evidence>
<comment type="subcellular location">
    <subcellularLocation>
        <location evidence="1">Plastid</location>
        <location evidence="1">Chloroplast stroma</location>
    </subcellularLocation>
</comment>
<dbReference type="GO" id="GO:0047769">
    <property type="term" value="F:arogenate dehydratase activity"/>
    <property type="evidence" value="ECO:0007669"/>
    <property type="project" value="TreeGrafter"/>
</dbReference>
<dbReference type="SUPFAM" id="SSF55021">
    <property type="entry name" value="ACT-like"/>
    <property type="match status" value="1"/>
</dbReference>
<dbReference type="PROSITE" id="PS51671">
    <property type="entry name" value="ACT"/>
    <property type="match status" value="1"/>
</dbReference>
<dbReference type="CDD" id="cd04905">
    <property type="entry name" value="ACT_CM-PDT"/>
    <property type="match status" value="1"/>
</dbReference>
<dbReference type="Pfam" id="PF00800">
    <property type="entry name" value="PDT"/>
    <property type="match status" value="1"/>
</dbReference>
<dbReference type="InterPro" id="IPR002912">
    <property type="entry name" value="ACT_dom"/>
</dbReference>
<evidence type="ECO:0000259" key="8">
    <source>
        <dbReference type="PROSITE" id="PS51171"/>
    </source>
</evidence>
<accession>A0A0C9S6U8</accession>
<dbReference type="EMBL" id="GCHU01014211">
    <property type="protein sequence ID" value="JAG86798.1"/>
    <property type="molecule type" value="Transcribed_RNA"/>
</dbReference>
<protein>
    <submittedName>
        <fullName evidence="10">TSA: Wollemia nobilis Ref_Wollemi_Transcript_14292_1499 transcribed RNA sequence</fullName>
    </submittedName>
</protein>
<keyword evidence="7" id="KW-0456">Lyase</keyword>
<evidence type="ECO:0000256" key="4">
    <source>
        <dbReference type="ARBA" id="ARBA00022605"/>
    </source>
</evidence>
<evidence type="ECO:0000256" key="2">
    <source>
        <dbReference type="ARBA" id="ARBA00004741"/>
    </source>
</evidence>
<evidence type="ECO:0000256" key="7">
    <source>
        <dbReference type="ARBA" id="ARBA00023239"/>
    </source>
</evidence>
<proteinExistence type="predicted"/>
<keyword evidence="6" id="KW-0584">Phenylalanine biosynthesis</keyword>
<dbReference type="PROSITE" id="PS51171">
    <property type="entry name" value="PREPHENATE_DEHYDR_3"/>
    <property type="match status" value="1"/>
</dbReference>
<dbReference type="GO" id="GO:0009094">
    <property type="term" value="P:L-phenylalanine biosynthetic process"/>
    <property type="evidence" value="ECO:0007669"/>
    <property type="project" value="UniProtKB-UniPathway"/>
</dbReference>
<evidence type="ECO:0000256" key="3">
    <source>
        <dbReference type="ARBA" id="ARBA00004929"/>
    </source>
</evidence>